<evidence type="ECO:0000313" key="5">
    <source>
        <dbReference type="EMBL" id="EDK37455.2"/>
    </source>
</evidence>
<evidence type="ECO:0000256" key="3">
    <source>
        <dbReference type="ARBA" id="ARBA00022895"/>
    </source>
</evidence>
<dbReference type="STRING" id="294746.A5DE52"/>
<organism evidence="5 6">
    <name type="scientific">Meyerozyma guilliermondii (strain ATCC 6260 / CBS 566 / DSM 6381 / JCM 1539 / NBRC 10279 / NRRL Y-324)</name>
    <name type="common">Yeast</name>
    <name type="synonym">Candida guilliermondii</name>
    <dbReference type="NCBI Taxonomy" id="294746"/>
    <lineage>
        <taxon>Eukaryota</taxon>
        <taxon>Fungi</taxon>
        <taxon>Dikarya</taxon>
        <taxon>Ascomycota</taxon>
        <taxon>Saccharomycotina</taxon>
        <taxon>Pichiomycetes</taxon>
        <taxon>Debaryomycetaceae</taxon>
        <taxon>Meyerozyma</taxon>
    </lineage>
</organism>
<keyword evidence="3" id="KW-0779">Telomere</keyword>
<dbReference type="GeneID" id="5128286"/>
<dbReference type="Proteomes" id="UP000001997">
    <property type="component" value="Unassembled WGS sequence"/>
</dbReference>
<dbReference type="InParanoid" id="A5DE52"/>
<dbReference type="RefSeq" id="XP_001485882.2">
    <property type="nucleotide sequence ID" value="XM_001485832.1"/>
</dbReference>
<dbReference type="AlphaFoldDB" id="A5DE52"/>
<reference evidence="5 6" key="1">
    <citation type="journal article" date="2009" name="Nature">
        <title>Evolution of pathogenicity and sexual reproduction in eight Candida genomes.</title>
        <authorList>
            <person name="Butler G."/>
            <person name="Rasmussen M.D."/>
            <person name="Lin M.F."/>
            <person name="Santos M.A."/>
            <person name="Sakthikumar S."/>
            <person name="Munro C.A."/>
            <person name="Rheinbay E."/>
            <person name="Grabherr M."/>
            <person name="Forche A."/>
            <person name="Reedy J.L."/>
            <person name="Agrafioti I."/>
            <person name="Arnaud M.B."/>
            <person name="Bates S."/>
            <person name="Brown A.J."/>
            <person name="Brunke S."/>
            <person name="Costanzo M.C."/>
            <person name="Fitzpatrick D.A."/>
            <person name="de Groot P.W."/>
            <person name="Harris D."/>
            <person name="Hoyer L.L."/>
            <person name="Hube B."/>
            <person name="Klis F.M."/>
            <person name="Kodira C."/>
            <person name="Lennard N."/>
            <person name="Logue M.E."/>
            <person name="Martin R."/>
            <person name="Neiman A.M."/>
            <person name="Nikolaou E."/>
            <person name="Quail M.A."/>
            <person name="Quinn J."/>
            <person name="Santos M.C."/>
            <person name="Schmitzberger F.F."/>
            <person name="Sherlock G."/>
            <person name="Shah P."/>
            <person name="Silverstein K.A."/>
            <person name="Skrzypek M.S."/>
            <person name="Soll D."/>
            <person name="Staggs R."/>
            <person name="Stansfield I."/>
            <person name="Stumpf M.P."/>
            <person name="Sudbery P.E."/>
            <person name="Srikantha T."/>
            <person name="Zeng Q."/>
            <person name="Berman J."/>
            <person name="Berriman M."/>
            <person name="Heitman J."/>
            <person name="Gow N.A."/>
            <person name="Lorenz M.C."/>
            <person name="Birren B.W."/>
            <person name="Kellis M."/>
            <person name="Cuomo C.A."/>
        </authorList>
    </citation>
    <scope>NUCLEOTIDE SEQUENCE [LARGE SCALE GENOMIC DNA]</scope>
    <source>
        <strain evidence="6">ATCC 6260 / CBS 566 / DSM 6381 / JCM 1539 / NBRC 10279 / NRRL Y-324</strain>
    </source>
</reference>
<dbReference type="HOGENOM" id="CLU_033445_0_0_1"/>
<dbReference type="GO" id="GO:0000781">
    <property type="term" value="C:chromosome, telomeric region"/>
    <property type="evidence" value="ECO:0007669"/>
    <property type="project" value="UniProtKB-SubCell"/>
</dbReference>
<proteinExistence type="predicted"/>
<dbReference type="Gene3D" id="2.40.50.1040">
    <property type="match status" value="1"/>
</dbReference>
<accession>A5DE52</accession>
<evidence type="ECO:0000256" key="1">
    <source>
        <dbReference type="ARBA" id="ARBA00004574"/>
    </source>
</evidence>
<sequence length="386" mass="44322">MEKRKYIHHNDKDRLYYLPEHFPLAPTSLAPVPLLNVDLNDTKNVMSVYGSVGFGRYSEGYVMLNNYPLKEVKICGKLVGETYKDFDMAGRMNKKNYIMVEVDDCSGINSTVLVKVRESLYLLSGLKFGENYGCHLAVCGSVSEYHKRTMVNAHAFEMLSRQTELDLEVDWWNHTLQYRQKVLSEPWVLGRDYVQILQSFNSVVLENEVQPNTDPDVISIHSEDDELEEIEIKTTVEDKRFELCLAIIFHFLNNGCENITLVDLSTNGYLLEFAPPNGIAQYFAEAIGELNEYGLLAMDNNEVICPQALHQLAIGAKLRLQNSKLQNQPFMLNEFLKSLKPLYTTKIDHKILNGIITWLLDYDLCDIGLWNYDSKEKSWTYAGQKT</sequence>
<gene>
    <name evidence="5" type="ORF">PGUG_01553</name>
</gene>
<comment type="subcellular location">
    <subcellularLocation>
        <location evidence="1">Chromosome</location>
        <location evidence="1">Telomere</location>
    </subcellularLocation>
</comment>
<evidence type="ECO:0000259" key="4">
    <source>
        <dbReference type="Pfam" id="PF10451"/>
    </source>
</evidence>
<dbReference type="Pfam" id="PF10451">
    <property type="entry name" value="Stn1"/>
    <property type="match status" value="1"/>
</dbReference>
<dbReference type="InterPro" id="IPR018856">
    <property type="entry name" value="Stn1_N"/>
</dbReference>
<dbReference type="VEuPathDB" id="FungiDB:PGUG_01553"/>
<protein>
    <recommendedName>
        <fullName evidence="4">CST complex subunit Stn1 N-terminal domain-containing protein</fullName>
    </recommendedName>
</protein>
<dbReference type="eggNOG" id="ENOG502TKZZ">
    <property type="taxonomic scope" value="Eukaryota"/>
</dbReference>
<dbReference type="EMBL" id="CH408156">
    <property type="protein sequence ID" value="EDK37455.2"/>
    <property type="molecule type" value="Genomic_DNA"/>
</dbReference>
<evidence type="ECO:0000256" key="2">
    <source>
        <dbReference type="ARBA" id="ARBA00022454"/>
    </source>
</evidence>
<keyword evidence="2" id="KW-0158">Chromosome</keyword>
<name>A5DE52_PICGU</name>
<dbReference type="OrthoDB" id="77828at2759"/>
<dbReference type="KEGG" id="pgu:PGUG_01553"/>
<feature type="domain" description="CST complex subunit Stn1 N-terminal" evidence="4">
    <location>
        <begin position="61"/>
        <end position="216"/>
    </location>
</feature>
<keyword evidence="6" id="KW-1185">Reference proteome</keyword>
<evidence type="ECO:0000313" key="6">
    <source>
        <dbReference type="Proteomes" id="UP000001997"/>
    </source>
</evidence>